<comment type="caution">
    <text evidence="2">The sequence shown here is derived from an EMBL/GenBank/DDBJ whole genome shotgun (WGS) entry which is preliminary data.</text>
</comment>
<proteinExistence type="predicted"/>
<sequence>MEVNPHADVRAFDTNSTHLARLKRRLDELRARGVKSGAVGSLNRLIKKMRAPLPAKGTANPKWFCTAAQIAGGGTKAAKKQPETKKKKGPRFPSGLR</sequence>
<protein>
    <submittedName>
        <fullName evidence="2">Uncharacterized protein</fullName>
    </submittedName>
</protein>
<accession>A0A1F5WQ50</accession>
<organism evidence="2 3">
    <name type="scientific">Candidatus Giovannonibacteria bacterium RIFCSPHIGHO2_02_43_13</name>
    <dbReference type="NCBI Taxonomy" id="1798330"/>
    <lineage>
        <taxon>Bacteria</taxon>
        <taxon>Candidatus Giovannoniibacteriota</taxon>
    </lineage>
</organism>
<gene>
    <name evidence="2" type="ORF">A2W54_03185</name>
</gene>
<reference evidence="2 3" key="1">
    <citation type="journal article" date="2016" name="Nat. Commun.">
        <title>Thousands of microbial genomes shed light on interconnected biogeochemical processes in an aquifer system.</title>
        <authorList>
            <person name="Anantharaman K."/>
            <person name="Brown C.T."/>
            <person name="Hug L.A."/>
            <person name="Sharon I."/>
            <person name="Castelle C.J."/>
            <person name="Probst A.J."/>
            <person name="Thomas B.C."/>
            <person name="Singh A."/>
            <person name="Wilkins M.J."/>
            <person name="Karaoz U."/>
            <person name="Brodie E.L."/>
            <person name="Williams K.H."/>
            <person name="Hubbard S.S."/>
            <person name="Banfield J.F."/>
        </authorList>
    </citation>
    <scope>NUCLEOTIDE SEQUENCE [LARGE SCALE GENOMIC DNA]</scope>
</reference>
<evidence type="ECO:0000313" key="3">
    <source>
        <dbReference type="Proteomes" id="UP000178425"/>
    </source>
</evidence>
<name>A0A1F5WQ50_9BACT</name>
<evidence type="ECO:0000313" key="2">
    <source>
        <dbReference type="EMBL" id="OGF77750.1"/>
    </source>
</evidence>
<dbReference type="AlphaFoldDB" id="A0A1F5WQ50"/>
<dbReference type="EMBL" id="MFHI01000035">
    <property type="protein sequence ID" value="OGF77750.1"/>
    <property type="molecule type" value="Genomic_DNA"/>
</dbReference>
<evidence type="ECO:0000256" key="1">
    <source>
        <dbReference type="SAM" id="MobiDB-lite"/>
    </source>
</evidence>
<feature type="region of interest" description="Disordered" evidence="1">
    <location>
        <begin position="72"/>
        <end position="97"/>
    </location>
</feature>
<dbReference type="Proteomes" id="UP000178425">
    <property type="component" value="Unassembled WGS sequence"/>
</dbReference>